<dbReference type="Gene3D" id="3.40.850.10">
    <property type="entry name" value="Kinesin motor domain"/>
    <property type="match status" value="1"/>
</dbReference>
<evidence type="ECO:0000256" key="5">
    <source>
        <dbReference type="ARBA" id="ARBA00023054"/>
    </source>
</evidence>
<dbReference type="GO" id="GO:0003964">
    <property type="term" value="F:RNA-directed DNA polymerase activity"/>
    <property type="evidence" value="ECO:0007669"/>
    <property type="project" value="UniProtKB-KW"/>
</dbReference>
<keyword evidence="11" id="KW-0808">Transferase</keyword>
<dbReference type="InterPro" id="IPR009768">
    <property type="entry name" value="MAP70"/>
</dbReference>
<keyword evidence="12" id="KW-1185">Reference proteome</keyword>
<feature type="domain" description="Kinesin motor" evidence="10">
    <location>
        <begin position="1"/>
        <end position="191"/>
    </location>
</feature>
<gene>
    <name evidence="11" type="ORF">Tco_0748982</name>
</gene>
<keyword evidence="6" id="KW-0505">Motor protein</keyword>
<dbReference type="SUPFAM" id="SSF52540">
    <property type="entry name" value="P-loop containing nucleoside triphosphate hydrolases"/>
    <property type="match status" value="1"/>
</dbReference>
<protein>
    <submittedName>
        <fullName evidence="11">Reverse transcriptase domain-containing protein</fullName>
    </submittedName>
</protein>
<dbReference type="PANTHER" id="PTHR31246">
    <property type="entry name" value="MICROTUBULE-ASSOCIATED PROTEIN 70-2"/>
    <property type="match status" value="1"/>
</dbReference>
<comment type="caution">
    <text evidence="11">The sequence shown here is derived from an EMBL/GenBank/DDBJ whole genome shotgun (WGS) entry which is preliminary data.</text>
</comment>
<keyword evidence="3" id="KW-0963">Cytoplasm</keyword>
<feature type="coiled-coil region" evidence="9">
    <location>
        <begin position="122"/>
        <end position="183"/>
    </location>
</feature>
<evidence type="ECO:0000259" key="10">
    <source>
        <dbReference type="PROSITE" id="PS50067"/>
    </source>
</evidence>
<comment type="subcellular location">
    <subcellularLocation>
        <location evidence="1">Cytoplasm</location>
        <location evidence="1">Cytoskeleton</location>
    </subcellularLocation>
</comment>
<dbReference type="InterPro" id="IPR027417">
    <property type="entry name" value="P-loop_NTPase"/>
</dbReference>
<accession>A0ABQ4YZP0</accession>
<evidence type="ECO:0000256" key="8">
    <source>
        <dbReference type="PROSITE-ProRule" id="PRU00283"/>
    </source>
</evidence>
<evidence type="ECO:0000256" key="6">
    <source>
        <dbReference type="ARBA" id="ARBA00023175"/>
    </source>
</evidence>
<dbReference type="PANTHER" id="PTHR31246:SF17">
    <property type="entry name" value="MICROTUBULE-ASSOCIATED PROTEIN 70-2"/>
    <property type="match status" value="1"/>
</dbReference>
<reference evidence="11" key="2">
    <citation type="submission" date="2022-01" db="EMBL/GenBank/DDBJ databases">
        <authorList>
            <person name="Yamashiro T."/>
            <person name="Shiraishi A."/>
            <person name="Satake H."/>
            <person name="Nakayama K."/>
        </authorList>
    </citation>
    <scope>NUCLEOTIDE SEQUENCE</scope>
</reference>
<evidence type="ECO:0000256" key="4">
    <source>
        <dbReference type="ARBA" id="ARBA00022701"/>
    </source>
</evidence>
<evidence type="ECO:0000256" key="2">
    <source>
        <dbReference type="ARBA" id="ARBA00008825"/>
    </source>
</evidence>
<keyword evidence="7" id="KW-0206">Cytoskeleton</keyword>
<evidence type="ECO:0000256" key="1">
    <source>
        <dbReference type="ARBA" id="ARBA00004245"/>
    </source>
</evidence>
<comment type="caution">
    <text evidence="8">Lacks conserved residue(s) required for the propagation of feature annotation.</text>
</comment>
<keyword evidence="5 9" id="KW-0175">Coiled coil</keyword>
<comment type="similarity">
    <text evidence="8">Belongs to the TRAFAC class myosin-kinesin ATPase superfamily. Kinesin family.</text>
</comment>
<dbReference type="InterPro" id="IPR001752">
    <property type="entry name" value="Kinesin_motor_dom"/>
</dbReference>
<keyword evidence="11" id="KW-0695">RNA-directed DNA polymerase</keyword>
<proteinExistence type="inferred from homology"/>
<name>A0ABQ4YZP0_9ASTR</name>
<dbReference type="Proteomes" id="UP001151760">
    <property type="component" value="Unassembled WGS sequence"/>
</dbReference>
<keyword evidence="11" id="KW-0548">Nucleotidyltransferase</keyword>
<dbReference type="InterPro" id="IPR036961">
    <property type="entry name" value="Kinesin_motor_dom_sf"/>
</dbReference>
<dbReference type="EMBL" id="BQNB010010824">
    <property type="protein sequence ID" value="GJS82441.1"/>
    <property type="molecule type" value="Genomic_DNA"/>
</dbReference>
<dbReference type="Pfam" id="PF07058">
    <property type="entry name" value="MAP70"/>
    <property type="match status" value="1"/>
</dbReference>
<comment type="similarity">
    <text evidence="2">Belongs to the MAP70 family.</text>
</comment>
<evidence type="ECO:0000256" key="9">
    <source>
        <dbReference type="SAM" id="Coils"/>
    </source>
</evidence>
<evidence type="ECO:0000313" key="12">
    <source>
        <dbReference type="Proteomes" id="UP001151760"/>
    </source>
</evidence>
<dbReference type="Pfam" id="PF14223">
    <property type="entry name" value="Retrotran_gag_2"/>
    <property type="match status" value="1"/>
</dbReference>
<evidence type="ECO:0000256" key="3">
    <source>
        <dbReference type="ARBA" id="ARBA00022490"/>
    </source>
</evidence>
<keyword evidence="4" id="KW-0493">Microtubule</keyword>
<reference evidence="11" key="1">
    <citation type="journal article" date="2022" name="Int. J. Mol. Sci.">
        <title>Draft Genome of Tanacetum Coccineum: Genomic Comparison of Closely Related Tanacetum-Family Plants.</title>
        <authorList>
            <person name="Yamashiro T."/>
            <person name="Shiraishi A."/>
            <person name="Nakayama K."/>
            <person name="Satake H."/>
        </authorList>
    </citation>
    <scope>NUCLEOTIDE SEQUENCE</scope>
</reference>
<sequence length="511" mass="59125">MRFLFRFTQDCIAEYGTLPYNFSMLGFTFRKKTKQKINRYIMSAAVHSSRAFSEQNGSSSLIFKKCTYKKVNVGSYTKLLQEENIILERMNRHIVLEVEKLVQIVCKREEVVLAGGAAANAMRDYKRRLQEVNEKDQAEDKQIHYECRCSFLEIYNEQIGDLLDLTQRNLENLSEEYVTVYEDVTQIMIKGTNSKHFSRIPRTREGNYEVVYLALCSKTFTSKVTIFRPPILEKGNYISWECRFRRFLDNQLEEGERMWNSIQHGPYQRPIDPNPDILGDQILEPLSKMTEGDKKKYIADVRVMNCILQAIPNDIYNSVDACENAKDMWERIKRLMHGSDITTNVRHSRLMDEFDKFAAKEGESLDSVYERLTTLVNIMDCNNVRPITVAINTKFLNCLQPKWSKYFTMVRQNQADKAISYDVLYDSLVQFEPHVLASRAKKAAKNHDSLALIAHSNASSSSHPHANSSYSPQSYYVTHTPSVVDYDDEYQGELQGDSQEDKLTTGMMLLA</sequence>
<evidence type="ECO:0000256" key="7">
    <source>
        <dbReference type="ARBA" id="ARBA00023212"/>
    </source>
</evidence>
<organism evidence="11 12">
    <name type="scientific">Tanacetum coccineum</name>
    <dbReference type="NCBI Taxonomy" id="301880"/>
    <lineage>
        <taxon>Eukaryota</taxon>
        <taxon>Viridiplantae</taxon>
        <taxon>Streptophyta</taxon>
        <taxon>Embryophyta</taxon>
        <taxon>Tracheophyta</taxon>
        <taxon>Spermatophyta</taxon>
        <taxon>Magnoliopsida</taxon>
        <taxon>eudicotyledons</taxon>
        <taxon>Gunneridae</taxon>
        <taxon>Pentapetalae</taxon>
        <taxon>asterids</taxon>
        <taxon>campanulids</taxon>
        <taxon>Asterales</taxon>
        <taxon>Asteraceae</taxon>
        <taxon>Asteroideae</taxon>
        <taxon>Anthemideae</taxon>
        <taxon>Anthemidinae</taxon>
        <taxon>Tanacetum</taxon>
    </lineage>
</organism>
<evidence type="ECO:0000313" key="11">
    <source>
        <dbReference type="EMBL" id="GJS82441.1"/>
    </source>
</evidence>
<dbReference type="PROSITE" id="PS50067">
    <property type="entry name" value="KINESIN_MOTOR_2"/>
    <property type="match status" value="1"/>
</dbReference>